<feature type="transmembrane region" description="Helical" evidence="1">
    <location>
        <begin position="86"/>
        <end position="107"/>
    </location>
</feature>
<keyword evidence="1" id="KW-0812">Transmembrane</keyword>
<protein>
    <submittedName>
        <fullName evidence="2">Uncharacterized protein</fullName>
    </submittedName>
</protein>
<dbReference type="Proteomes" id="UP001153069">
    <property type="component" value="Unassembled WGS sequence"/>
</dbReference>
<evidence type="ECO:0000313" key="2">
    <source>
        <dbReference type="EMBL" id="CAB9527517.1"/>
    </source>
</evidence>
<keyword evidence="1" id="KW-1133">Transmembrane helix</keyword>
<proteinExistence type="predicted"/>
<keyword evidence="1" id="KW-0472">Membrane</keyword>
<feature type="transmembrane region" description="Helical" evidence="1">
    <location>
        <begin position="6"/>
        <end position="26"/>
    </location>
</feature>
<evidence type="ECO:0000313" key="3">
    <source>
        <dbReference type="Proteomes" id="UP001153069"/>
    </source>
</evidence>
<dbReference type="AlphaFoldDB" id="A0A9N8HVV3"/>
<feature type="transmembrane region" description="Helical" evidence="1">
    <location>
        <begin position="46"/>
        <end position="66"/>
    </location>
</feature>
<evidence type="ECO:0000256" key="1">
    <source>
        <dbReference type="SAM" id="Phobius"/>
    </source>
</evidence>
<comment type="caution">
    <text evidence="2">The sequence shown here is derived from an EMBL/GenBank/DDBJ whole genome shotgun (WGS) entry which is preliminary data.</text>
</comment>
<keyword evidence="3" id="KW-1185">Reference proteome</keyword>
<accession>A0A9N8HVV3</accession>
<organism evidence="2 3">
    <name type="scientific">Seminavis robusta</name>
    <dbReference type="NCBI Taxonomy" id="568900"/>
    <lineage>
        <taxon>Eukaryota</taxon>
        <taxon>Sar</taxon>
        <taxon>Stramenopiles</taxon>
        <taxon>Ochrophyta</taxon>
        <taxon>Bacillariophyta</taxon>
        <taxon>Bacillariophyceae</taxon>
        <taxon>Bacillariophycidae</taxon>
        <taxon>Naviculales</taxon>
        <taxon>Naviculaceae</taxon>
        <taxon>Seminavis</taxon>
    </lineage>
</organism>
<gene>
    <name evidence="2" type="ORF">SEMRO_2010_G310840.1</name>
</gene>
<reference evidence="2" key="1">
    <citation type="submission" date="2020-06" db="EMBL/GenBank/DDBJ databases">
        <authorList>
            <consortium name="Plant Systems Biology data submission"/>
        </authorList>
    </citation>
    <scope>NUCLEOTIDE SEQUENCE</scope>
    <source>
        <strain evidence="2">D6</strain>
    </source>
</reference>
<dbReference type="EMBL" id="CAICTM010002008">
    <property type="protein sequence ID" value="CAB9527517.1"/>
    <property type="molecule type" value="Genomic_DNA"/>
</dbReference>
<sequence length="221" mass="24357">MPFWNPAGRVACAATVLLPTSVVLGLAYTSRDSLGSMVLVTRPQRIALMIHALYFVYCVFAFEALIDMGPMSTTGTVPDQPDNLFWQMTCLSGEVFFVAATALALIASQPAVPRWSLLVPIAQVSYNLKNSLIWCVLYPQFSPVGQPIELMKSLVDSTLSGGLVQGDGQGRRIVQCLLDETLQSRSDSKIIDYLVHKISSTDLGIQPHRLDWMIESCVYRI</sequence>
<name>A0A9N8HVV3_9STRA</name>